<dbReference type="InterPro" id="IPR012910">
    <property type="entry name" value="Plug_dom"/>
</dbReference>
<dbReference type="Gene3D" id="2.170.130.10">
    <property type="entry name" value="TonB-dependent receptor, plug domain"/>
    <property type="match status" value="1"/>
</dbReference>
<dbReference type="InterPro" id="IPR037066">
    <property type="entry name" value="Plug_dom_sf"/>
</dbReference>
<dbReference type="PROSITE" id="PS52016">
    <property type="entry name" value="TONB_DEPENDENT_REC_3"/>
    <property type="match status" value="1"/>
</dbReference>
<evidence type="ECO:0000256" key="7">
    <source>
        <dbReference type="ARBA" id="ARBA00023237"/>
    </source>
</evidence>
<keyword evidence="14" id="KW-1185">Reference proteome</keyword>
<feature type="chain" id="PRO_5047098570" evidence="10">
    <location>
        <begin position="22"/>
        <end position="704"/>
    </location>
</feature>
<keyword evidence="13" id="KW-0675">Receptor</keyword>
<feature type="signal peptide" evidence="10">
    <location>
        <begin position="1"/>
        <end position="21"/>
    </location>
</feature>
<evidence type="ECO:0000259" key="11">
    <source>
        <dbReference type="Pfam" id="PF00593"/>
    </source>
</evidence>
<dbReference type="InterPro" id="IPR036942">
    <property type="entry name" value="Beta-barrel_TonB_sf"/>
</dbReference>
<dbReference type="Pfam" id="PF00593">
    <property type="entry name" value="TonB_dep_Rec_b-barrel"/>
    <property type="match status" value="1"/>
</dbReference>
<dbReference type="RefSeq" id="WP_275614361.1">
    <property type="nucleotide sequence ID" value="NZ_JARFVB010000001.1"/>
</dbReference>
<feature type="domain" description="TonB-dependent receptor plug" evidence="12">
    <location>
        <begin position="65"/>
        <end position="147"/>
    </location>
</feature>
<comment type="subcellular location">
    <subcellularLocation>
        <location evidence="1 8">Cell outer membrane</location>
        <topology evidence="1 8">Multi-pass membrane protein</topology>
    </subcellularLocation>
</comment>
<organism evidence="13 14">
    <name type="scientific">Flagellimonas yonaguniensis</name>
    <dbReference type="NCBI Taxonomy" id="3031325"/>
    <lineage>
        <taxon>Bacteria</taxon>
        <taxon>Pseudomonadati</taxon>
        <taxon>Bacteroidota</taxon>
        <taxon>Flavobacteriia</taxon>
        <taxon>Flavobacteriales</taxon>
        <taxon>Flavobacteriaceae</taxon>
        <taxon>Flagellimonas</taxon>
    </lineage>
</organism>
<reference evidence="13 14" key="1">
    <citation type="submission" date="2023-03" db="EMBL/GenBank/DDBJ databases">
        <title>Muricauda XX sp. nov. and Muricauda XXX sp. nov., two novel species isolated from Okinawa Trough.</title>
        <authorList>
            <person name="Cao W."/>
            <person name="Deng X."/>
        </authorList>
    </citation>
    <scope>NUCLEOTIDE SEQUENCE [LARGE SCALE GENOMIC DNA]</scope>
    <source>
        <strain evidence="13 14">334s03</strain>
    </source>
</reference>
<dbReference type="SUPFAM" id="SSF56935">
    <property type="entry name" value="Porins"/>
    <property type="match status" value="1"/>
</dbReference>
<feature type="domain" description="TonB-dependent receptor-like beta-barrel" evidence="11">
    <location>
        <begin position="192"/>
        <end position="665"/>
    </location>
</feature>
<dbReference type="Proteomes" id="UP001221366">
    <property type="component" value="Unassembled WGS sequence"/>
</dbReference>
<evidence type="ECO:0000256" key="3">
    <source>
        <dbReference type="ARBA" id="ARBA00022452"/>
    </source>
</evidence>
<keyword evidence="7 8" id="KW-0998">Cell outer membrane</keyword>
<dbReference type="Gene3D" id="2.40.170.20">
    <property type="entry name" value="TonB-dependent receptor, beta-barrel domain"/>
    <property type="match status" value="1"/>
</dbReference>
<dbReference type="Pfam" id="PF07715">
    <property type="entry name" value="Plug"/>
    <property type="match status" value="1"/>
</dbReference>
<proteinExistence type="inferred from homology"/>
<dbReference type="InterPro" id="IPR000531">
    <property type="entry name" value="Beta-barrel_TonB"/>
</dbReference>
<name>A0ABT5XVA2_9FLAO</name>
<protein>
    <submittedName>
        <fullName evidence="13">TonB-dependent receptor</fullName>
    </submittedName>
</protein>
<dbReference type="PANTHER" id="PTHR30069">
    <property type="entry name" value="TONB-DEPENDENT OUTER MEMBRANE RECEPTOR"/>
    <property type="match status" value="1"/>
</dbReference>
<evidence type="ECO:0000313" key="14">
    <source>
        <dbReference type="Proteomes" id="UP001221366"/>
    </source>
</evidence>
<evidence type="ECO:0000259" key="12">
    <source>
        <dbReference type="Pfam" id="PF07715"/>
    </source>
</evidence>
<keyword evidence="5 9" id="KW-0798">TonB box</keyword>
<evidence type="ECO:0000256" key="2">
    <source>
        <dbReference type="ARBA" id="ARBA00022448"/>
    </source>
</evidence>
<evidence type="ECO:0000256" key="8">
    <source>
        <dbReference type="PROSITE-ProRule" id="PRU01360"/>
    </source>
</evidence>
<evidence type="ECO:0000256" key="1">
    <source>
        <dbReference type="ARBA" id="ARBA00004571"/>
    </source>
</evidence>
<keyword evidence="2 8" id="KW-0813">Transport</keyword>
<evidence type="ECO:0000256" key="4">
    <source>
        <dbReference type="ARBA" id="ARBA00022692"/>
    </source>
</evidence>
<dbReference type="EMBL" id="JARFVB010000001">
    <property type="protein sequence ID" value="MDF0715098.1"/>
    <property type="molecule type" value="Genomic_DNA"/>
</dbReference>
<evidence type="ECO:0000256" key="9">
    <source>
        <dbReference type="RuleBase" id="RU003357"/>
    </source>
</evidence>
<comment type="caution">
    <text evidence="13">The sequence shown here is derived from an EMBL/GenBank/DDBJ whole genome shotgun (WGS) entry which is preliminary data.</text>
</comment>
<evidence type="ECO:0000313" key="13">
    <source>
        <dbReference type="EMBL" id="MDF0715098.1"/>
    </source>
</evidence>
<gene>
    <name evidence="13" type="ORF">PY092_02960</name>
</gene>
<dbReference type="InterPro" id="IPR039426">
    <property type="entry name" value="TonB-dep_rcpt-like"/>
</dbReference>
<keyword evidence="10" id="KW-0732">Signal</keyword>
<keyword evidence="3 8" id="KW-1134">Transmembrane beta strand</keyword>
<evidence type="ECO:0000256" key="6">
    <source>
        <dbReference type="ARBA" id="ARBA00023136"/>
    </source>
</evidence>
<dbReference type="PANTHER" id="PTHR30069:SF49">
    <property type="entry name" value="OUTER MEMBRANE PROTEIN C"/>
    <property type="match status" value="1"/>
</dbReference>
<evidence type="ECO:0000256" key="5">
    <source>
        <dbReference type="ARBA" id="ARBA00023077"/>
    </source>
</evidence>
<sequence length="704" mass="79353">MNKSTMAKLCVLLFGTTVSYAQVSTAQDSLTKRPVQLDEVLVEGKQKTDPVFSTFKSEPEKKIVQSKNVADLFKDINGFNLIKRGNYAIDPSFRASQYEQLNVQFNGGTKVMHACPNRMDPITTHVIPEEIERVEVVKGPYTFRYGPTFGGIVNLVTQEVEKQEKGYHGKVNFGGENNGNAITSFANVKYVGEQFDANINFGFRDFGNYEDGDGNEVPSSFKSTDYGVQVGYNPTDNQRIQVGFRQSFGRDVLHAGLPMDTEEDNSNVLSVDYKLDNISDGLKTLSAKVYRSKVDHIMTNELRPTFMMMEAVSAVDATTLGGRVELEWLPITNFKLYTGIDAFSVGRTGNRTRLVKRNMMTGEPLPMPMEFVDEVWQDSQIDDYGAFVEGKYPLSEKFLLNVGARYDRVQSKIDAPADDFVAEYPDLDTRTEHNFSTTASIKYMATSNLLFELAYGRGVRSANMIERFINHFTVGQDPYEYVGNPYLDAEVNNQFELGVKANANFDGYAVNRLDYGASVYYSIYDNYIVPVIDPSLDKKYMPMAEPTEVKRFTNLDEAYKTGFEIFGELTFLKDFAFKTELSYVYAKNRDLDESLPLTPPLVTRFNLRFEREKIWARAAYTITSEQSDIAPSFGEQTTDGYGVVDLSFGAKPFEHLTVGIAASNIFDVAYNNHLNFSFVNQADYGRVPINDPGRNLSAFIQYSF</sequence>
<evidence type="ECO:0000256" key="10">
    <source>
        <dbReference type="SAM" id="SignalP"/>
    </source>
</evidence>
<keyword evidence="6 8" id="KW-0472">Membrane</keyword>
<keyword evidence="4 8" id="KW-0812">Transmembrane</keyword>
<accession>A0ABT5XVA2</accession>
<comment type="similarity">
    <text evidence="8 9">Belongs to the TonB-dependent receptor family.</text>
</comment>